<dbReference type="InterPro" id="IPR029069">
    <property type="entry name" value="HotDog_dom_sf"/>
</dbReference>
<proteinExistence type="predicted"/>
<dbReference type="OrthoDB" id="196313at2"/>
<sequence>MTTELKAPSGFGAVFAAIDQDNPDYALLQRIVSGLIPFGAHAGVEVSQLGPDRAVVEIPDEPHLGNHLRTVHAGALFLAADVAGACAFVGAMATRLGAIGSFVLRDSRIAFRKPATGRVHAVGTIDRDDVETLLAAKGEQRLDVDGRALLYDEAGTLVGKVQLDYVCTLVPEA</sequence>
<evidence type="ECO:0000313" key="2">
    <source>
        <dbReference type="Proteomes" id="UP000233750"/>
    </source>
</evidence>
<dbReference type="RefSeq" id="WP_101440313.1">
    <property type="nucleotide sequence ID" value="NZ_PJMY01000003.1"/>
</dbReference>
<name>A0A2N3WUT2_9PSEU</name>
<dbReference type="Gene3D" id="3.10.129.10">
    <property type="entry name" value="Hotdog Thioesterase"/>
    <property type="match status" value="1"/>
</dbReference>
<gene>
    <name evidence="1" type="ORF">ATK30_8605</name>
</gene>
<keyword evidence="2" id="KW-1185">Reference proteome</keyword>
<accession>A0A2N3WUT2</accession>
<dbReference type="InterPro" id="IPR027961">
    <property type="entry name" value="DUF4442"/>
</dbReference>
<organism evidence="1 2">
    <name type="scientific">Amycolatopsis echigonensis</name>
    <dbReference type="NCBI Taxonomy" id="2576905"/>
    <lineage>
        <taxon>Bacteria</taxon>
        <taxon>Bacillati</taxon>
        <taxon>Actinomycetota</taxon>
        <taxon>Actinomycetes</taxon>
        <taxon>Pseudonocardiales</taxon>
        <taxon>Pseudonocardiaceae</taxon>
        <taxon>Amycolatopsis</taxon>
    </lineage>
</organism>
<dbReference type="SUPFAM" id="SSF54637">
    <property type="entry name" value="Thioesterase/thiol ester dehydrase-isomerase"/>
    <property type="match status" value="1"/>
</dbReference>
<reference evidence="1 2" key="1">
    <citation type="submission" date="2017-12" db="EMBL/GenBank/DDBJ databases">
        <title>Sequencing the genomes of 1000 Actinobacteria strains.</title>
        <authorList>
            <person name="Klenk H.-P."/>
        </authorList>
    </citation>
    <scope>NUCLEOTIDE SEQUENCE [LARGE SCALE GENOMIC DNA]</scope>
    <source>
        <strain evidence="1 2">DSM 45165</strain>
    </source>
</reference>
<dbReference type="AlphaFoldDB" id="A0A2N3WUT2"/>
<dbReference type="Pfam" id="PF14539">
    <property type="entry name" value="DUF4442"/>
    <property type="match status" value="1"/>
</dbReference>
<comment type="caution">
    <text evidence="1">The sequence shown here is derived from an EMBL/GenBank/DDBJ whole genome shotgun (WGS) entry which is preliminary data.</text>
</comment>
<dbReference type="Proteomes" id="UP000233750">
    <property type="component" value="Unassembled WGS sequence"/>
</dbReference>
<dbReference type="EMBL" id="PJMY01000003">
    <property type="protein sequence ID" value="PKV97618.1"/>
    <property type="molecule type" value="Genomic_DNA"/>
</dbReference>
<dbReference type="CDD" id="cd03443">
    <property type="entry name" value="PaaI_thioesterase"/>
    <property type="match status" value="1"/>
</dbReference>
<evidence type="ECO:0000313" key="1">
    <source>
        <dbReference type="EMBL" id="PKV97618.1"/>
    </source>
</evidence>
<protein>
    <submittedName>
        <fullName evidence="1">Acyl-coenzyme A thioesterase PaaI-like protein</fullName>
    </submittedName>
</protein>